<organism evidence="5 6">
    <name type="scientific">Tanacetum coccineum</name>
    <dbReference type="NCBI Taxonomy" id="301880"/>
    <lineage>
        <taxon>Eukaryota</taxon>
        <taxon>Viridiplantae</taxon>
        <taxon>Streptophyta</taxon>
        <taxon>Embryophyta</taxon>
        <taxon>Tracheophyta</taxon>
        <taxon>Spermatophyta</taxon>
        <taxon>Magnoliopsida</taxon>
        <taxon>eudicotyledons</taxon>
        <taxon>Gunneridae</taxon>
        <taxon>Pentapetalae</taxon>
        <taxon>asterids</taxon>
        <taxon>campanulids</taxon>
        <taxon>Asterales</taxon>
        <taxon>Asteraceae</taxon>
        <taxon>Asteroideae</taxon>
        <taxon>Anthemideae</taxon>
        <taxon>Anthemidinae</taxon>
        <taxon>Tanacetum</taxon>
    </lineage>
</organism>
<accession>A0ABQ4ZEC3</accession>
<dbReference type="Pfam" id="PF03732">
    <property type="entry name" value="Retrotrans_gag"/>
    <property type="match status" value="1"/>
</dbReference>
<protein>
    <submittedName>
        <fullName evidence="5">Reverse transcriptase domain-containing protein</fullName>
    </submittedName>
</protein>
<reference evidence="5" key="1">
    <citation type="journal article" date="2022" name="Int. J. Mol. Sci.">
        <title>Draft Genome of Tanacetum Coccineum: Genomic Comparison of Closely Related Tanacetum-Family Plants.</title>
        <authorList>
            <person name="Yamashiro T."/>
            <person name="Shiraishi A."/>
            <person name="Nakayama K."/>
            <person name="Satake H."/>
        </authorList>
    </citation>
    <scope>NUCLEOTIDE SEQUENCE</scope>
</reference>
<feature type="compositionally biased region" description="Gly residues" evidence="1">
    <location>
        <begin position="20"/>
        <end position="32"/>
    </location>
</feature>
<keyword evidence="5" id="KW-0548">Nucleotidyltransferase</keyword>
<dbReference type="EMBL" id="BQNB010011255">
    <property type="protein sequence ID" value="GJS88187.1"/>
    <property type="molecule type" value="Genomic_DNA"/>
</dbReference>
<feature type="compositionally biased region" description="Polar residues" evidence="1">
    <location>
        <begin position="1"/>
        <end position="17"/>
    </location>
</feature>
<dbReference type="InterPro" id="IPR021109">
    <property type="entry name" value="Peptidase_aspartic_dom_sf"/>
</dbReference>
<keyword evidence="5" id="KW-0808">Transferase</keyword>
<reference evidence="5" key="2">
    <citation type="submission" date="2022-01" db="EMBL/GenBank/DDBJ databases">
        <authorList>
            <person name="Yamashiro T."/>
            <person name="Shiraishi A."/>
            <person name="Satake H."/>
            <person name="Nakayama K."/>
        </authorList>
    </citation>
    <scope>NUCLEOTIDE SEQUENCE</scope>
</reference>
<evidence type="ECO:0000256" key="1">
    <source>
        <dbReference type="SAM" id="MobiDB-lite"/>
    </source>
</evidence>
<evidence type="ECO:0000259" key="2">
    <source>
        <dbReference type="Pfam" id="PF00078"/>
    </source>
</evidence>
<dbReference type="CDD" id="cd01647">
    <property type="entry name" value="RT_LTR"/>
    <property type="match status" value="1"/>
</dbReference>
<feature type="compositionally biased region" description="Basic and acidic residues" evidence="1">
    <location>
        <begin position="36"/>
        <end position="45"/>
    </location>
</feature>
<evidence type="ECO:0000259" key="3">
    <source>
        <dbReference type="Pfam" id="PF00098"/>
    </source>
</evidence>
<dbReference type="PANTHER" id="PTHR15503">
    <property type="entry name" value="LDOC1 RELATED"/>
    <property type="match status" value="1"/>
</dbReference>
<keyword evidence="6" id="KW-1185">Reference proteome</keyword>
<dbReference type="InterPro" id="IPR001878">
    <property type="entry name" value="Znf_CCHC"/>
</dbReference>
<dbReference type="PANTHER" id="PTHR15503:SF45">
    <property type="entry name" value="RNA-DIRECTED DNA POLYMERASE HOMOLOG"/>
    <property type="match status" value="1"/>
</dbReference>
<dbReference type="InterPro" id="IPR043502">
    <property type="entry name" value="DNA/RNA_pol_sf"/>
</dbReference>
<dbReference type="GO" id="GO:0003964">
    <property type="term" value="F:RNA-directed DNA polymerase activity"/>
    <property type="evidence" value="ECO:0007669"/>
    <property type="project" value="UniProtKB-KW"/>
</dbReference>
<dbReference type="SUPFAM" id="SSF50630">
    <property type="entry name" value="Acid proteases"/>
    <property type="match status" value="1"/>
</dbReference>
<evidence type="ECO:0000313" key="5">
    <source>
        <dbReference type="EMBL" id="GJS88187.1"/>
    </source>
</evidence>
<feature type="domain" description="Retrotransposon gag" evidence="4">
    <location>
        <begin position="135"/>
        <end position="205"/>
    </location>
</feature>
<feature type="domain" description="Reverse transcriptase" evidence="2">
    <location>
        <begin position="500"/>
        <end position="599"/>
    </location>
</feature>
<dbReference type="InterPro" id="IPR043128">
    <property type="entry name" value="Rev_trsase/Diguanyl_cyclase"/>
</dbReference>
<dbReference type="Pfam" id="PF00078">
    <property type="entry name" value="RVT_1"/>
    <property type="match status" value="1"/>
</dbReference>
<dbReference type="Gene3D" id="3.10.10.10">
    <property type="entry name" value="HIV Type 1 Reverse Transcriptase, subunit A, domain 1"/>
    <property type="match status" value="1"/>
</dbReference>
<dbReference type="InterPro" id="IPR000477">
    <property type="entry name" value="RT_dom"/>
</dbReference>
<dbReference type="Pfam" id="PF08284">
    <property type="entry name" value="RVP_2"/>
    <property type="match status" value="1"/>
</dbReference>
<dbReference type="Pfam" id="PF00098">
    <property type="entry name" value="zf-CCHC"/>
    <property type="match status" value="1"/>
</dbReference>
<evidence type="ECO:0000313" key="6">
    <source>
        <dbReference type="Proteomes" id="UP001151760"/>
    </source>
</evidence>
<evidence type="ECO:0000259" key="4">
    <source>
        <dbReference type="Pfam" id="PF03732"/>
    </source>
</evidence>
<feature type="region of interest" description="Disordered" evidence="1">
    <location>
        <begin position="1"/>
        <end position="78"/>
    </location>
</feature>
<dbReference type="CDD" id="cd00303">
    <property type="entry name" value="retropepsin_like"/>
    <property type="match status" value="1"/>
</dbReference>
<dbReference type="InterPro" id="IPR005162">
    <property type="entry name" value="Retrotrans_gag_dom"/>
</dbReference>
<feature type="region of interest" description="Disordered" evidence="1">
    <location>
        <begin position="235"/>
        <end position="269"/>
    </location>
</feature>
<sequence>MPPKMTTRSVGRLTTASRGEGMGGRAGRGGGRTRGRSGDQVDGRIDGQGGQVGAQVGDQGRGQGNGRNQNGDAVNDNIRGDVSRGCTYKEFLACNPKEYDGKGGAIVYTYWIEKMELVQDMSRCRDSQKVKYIAGMSWEDFKTLTREEFCPSNEMQKLETELWKHAIVGAGHAVYTDRFHELARLVPHLVTPEGKRIERYVYGLDLQIQRMVAATEPMTIQKAMQIAGTLTDEALRNGSIKKNSEKRGNRGEPSKDRNVRDDNKRTRTGNAFATTANLVKGGYTGTAPTCTTYNYHHSPETPCLTCFNCNRLGHFAKDYRVVPMNVNPINARNPTVMAFYKCGSTDYIRNQGNQARGRAFMLGAEEARRNPNIVTGTFTLNDHYTTTLFDTGADYSFVSTTFLPLLGIEPSDLGFSYEIEIASGQLVEIDKVIKGCKLEIDGHVFDINLIPFGSGSFDVIIGRDWLSDHKAEIICLEKVVRPPLPGSKVLRVIGERPEEKMRHLRSARTKEHKELNKLTIKNRYPLPKIDDLFNQLQGSQYFSKIDLRSEYHQLRVHEDDILKTVFRTRYGYFEFTIMPFGLTTPTVFMDLMNRTQEEHEVHLGLVLELLKEEKLYAKFYKYPNKIEAVKNWNAPRTPSEVRSFLGLAGYYHRFIEYFSKIAKTLTVLTQKNKTFDVGGEQENAFQTLKDKLCNAPVLALPDGPENFMAVYGVILVIGPERLRLGDIKILMVSFDSQLKVFHLL</sequence>
<dbReference type="Gene3D" id="2.40.70.10">
    <property type="entry name" value="Acid Proteases"/>
    <property type="match status" value="1"/>
</dbReference>
<name>A0ABQ4ZEC3_9ASTR</name>
<feature type="compositionally biased region" description="Basic and acidic residues" evidence="1">
    <location>
        <begin position="242"/>
        <end position="265"/>
    </location>
</feature>
<dbReference type="Proteomes" id="UP001151760">
    <property type="component" value="Unassembled WGS sequence"/>
</dbReference>
<comment type="caution">
    <text evidence="5">The sequence shown here is derived from an EMBL/GenBank/DDBJ whole genome shotgun (WGS) entry which is preliminary data.</text>
</comment>
<gene>
    <name evidence="5" type="ORF">Tco_0770823</name>
</gene>
<dbReference type="Gene3D" id="3.30.70.270">
    <property type="match status" value="2"/>
</dbReference>
<keyword evidence="5" id="KW-0695">RNA-directed DNA polymerase</keyword>
<dbReference type="SUPFAM" id="SSF56672">
    <property type="entry name" value="DNA/RNA polymerases"/>
    <property type="match status" value="1"/>
</dbReference>
<dbReference type="InterPro" id="IPR032567">
    <property type="entry name" value="RTL1-rel"/>
</dbReference>
<feature type="domain" description="CCHC-type" evidence="3">
    <location>
        <begin position="305"/>
        <end position="318"/>
    </location>
</feature>
<proteinExistence type="predicted"/>